<sequence length="99" mass="11742">MADNGPRFRTSMARVCYWIALQFLSTFMLHRSRGVVQHAIQVQFQTNTKYHRSEPQGRHFIETIERQSETQTWRALRYRAKGVRVVPRHKRDASIGVRT</sequence>
<dbReference type="EMBL" id="GGFJ01012615">
    <property type="protein sequence ID" value="MBW61756.1"/>
    <property type="molecule type" value="Transcribed_RNA"/>
</dbReference>
<evidence type="ECO:0000313" key="1">
    <source>
        <dbReference type="EMBL" id="MBW61756.1"/>
    </source>
</evidence>
<reference evidence="1" key="1">
    <citation type="submission" date="2018-01" db="EMBL/GenBank/DDBJ databases">
        <title>An insight into the sialome of Amazonian anophelines.</title>
        <authorList>
            <person name="Ribeiro J.M."/>
            <person name="Scarpassa V."/>
            <person name="Calvo E."/>
        </authorList>
    </citation>
    <scope>NUCLEOTIDE SEQUENCE</scope>
    <source>
        <tissue evidence="1">Salivary glands</tissue>
    </source>
</reference>
<dbReference type="AlphaFoldDB" id="A0A2M4C8T7"/>
<proteinExistence type="predicted"/>
<name>A0A2M4C8T7_9DIPT</name>
<organism evidence="1">
    <name type="scientific">Anopheles marajoara</name>
    <dbReference type="NCBI Taxonomy" id="58244"/>
    <lineage>
        <taxon>Eukaryota</taxon>
        <taxon>Metazoa</taxon>
        <taxon>Ecdysozoa</taxon>
        <taxon>Arthropoda</taxon>
        <taxon>Hexapoda</taxon>
        <taxon>Insecta</taxon>
        <taxon>Pterygota</taxon>
        <taxon>Neoptera</taxon>
        <taxon>Endopterygota</taxon>
        <taxon>Diptera</taxon>
        <taxon>Nematocera</taxon>
        <taxon>Culicoidea</taxon>
        <taxon>Culicidae</taxon>
        <taxon>Anophelinae</taxon>
        <taxon>Anopheles</taxon>
    </lineage>
</organism>
<protein>
    <submittedName>
        <fullName evidence="1">Putative secreted protein</fullName>
    </submittedName>
</protein>
<accession>A0A2M4C8T7</accession>